<feature type="region of interest" description="Disordered" evidence="1">
    <location>
        <begin position="43"/>
        <end position="66"/>
    </location>
</feature>
<gene>
    <name evidence="2" type="ORF">Tci_001898</name>
</gene>
<organism evidence="2">
    <name type="scientific">Tanacetum cinerariifolium</name>
    <name type="common">Dalmatian daisy</name>
    <name type="synonym">Chrysanthemum cinerariifolium</name>
    <dbReference type="NCBI Taxonomy" id="118510"/>
    <lineage>
        <taxon>Eukaryota</taxon>
        <taxon>Viridiplantae</taxon>
        <taxon>Streptophyta</taxon>
        <taxon>Embryophyta</taxon>
        <taxon>Tracheophyta</taxon>
        <taxon>Spermatophyta</taxon>
        <taxon>Magnoliopsida</taxon>
        <taxon>eudicotyledons</taxon>
        <taxon>Gunneridae</taxon>
        <taxon>Pentapetalae</taxon>
        <taxon>asterids</taxon>
        <taxon>campanulids</taxon>
        <taxon>Asterales</taxon>
        <taxon>Asteraceae</taxon>
        <taxon>Asteroideae</taxon>
        <taxon>Anthemideae</taxon>
        <taxon>Anthemidinae</taxon>
        <taxon>Tanacetum</taxon>
    </lineage>
</organism>
<comment type="caution">
    <text evidence="2">The sequence shown here is derived from an EMBL/GenBank/DDBJ whole genome shotgun (WGS) entry which is preliminary data.</text>
</comment>
<reference evidence="2" key="1">
    <citation type="journal article" date="2019" name="Sci. Rep.">
        <title>Draft genome of Tanacetum cinerariifolium, the natural source of mosquito coil.</title>
        <authorList>
            <person name="Yamashiro T."/>
            <person name="Shiraishi A."/>
            <person name="Satake H."/>
            <person name="Nakayama K."/>
        </authorList>
    </citation>
    <scope>NUCLEOTIDE SEQUENCE</scope>
</reference>
<protein>
    <recommendedName>
        <fullName evidence="3">Reverse transcriptase domain, reverse transcriptase zinc-binding domain protein</fullName>
    </recommendedName>
</protein>
<dbReference type="EMBL" id="BKCJ010000112">
    <property type="protein sequence ID" value="GEU29920.1"/>
    <property type="molecule type" value="Genomic_DNA"/>
</dbReference>
<sequence>MVRLGKRRQGGDQGACKVFGCLLGNVIEVLEVLEVKNLKRSSRHNKSSSGLGNSCKRATRKDSEGISERTRVSTSIFEQILQVVSDYLIHLFLIGDSWMFWRQSYDGVGLSICSRLIADAEIKERAGVEKGAGPSFASIITHLMPIAKRKSSKSCIGKLVVAAAAYFVWHERNSRLFNKVKRSVTEVVDCILSTVRLKLLSYRFKKSRDAIQFARLWEIPMLIADAKIEERARVENESVLLSYVSDRWNKNQILPDLWWFVKILCVRKFCFTRREVSTTNDVEFVPESGCRSVHWIKSRGLSIHAGIRMHIQQNSKASLF</sequence>
<evidence type="ECO:0008006" key="3">
    <source>
        <dbReference type="Google" id="ProtNLM"/>
    </source>
</evidence>
<proteinExistence type="predicted"/>
<evidence type="ECO:0000256" key="1">
    <source>
        <dbReference type="SAM" id="MobiDB-lite"/>
    </source>
</evidence>
<dbReference type="AlphaFoldDB" id="A0A699GK06"/>
<name>A0A699GK06_TANCI</name>
<accession>A0A699GK06</accession>
<evidence type="ECO:0000313" key="2">
    <source>
        <dbReference type="EMBL" id="GEU29920.1"/>
    </source>
</evidence>